<protein>
    <submittedName>
        <fullName evidence="1">Uncharacterized protein</fullName>
    </submittedName>
</protein>
<sequence length="31" mass="3387">MSRIGAIVRRLYGEELKPAANKAVGTKDERG</sequence>
<reference evidence="1" key="1">
    <citation type="journal article" date="2015" name="Nature">
        <title>Complex archaea that bridge the gap between prokaryotes and eukaryotes.</title>
        <authorList>
            <person name="Spang A."/>
            <person name="Saw J.H."/>
            <person name="Jorgensen S.L."/>
            <person name="Zaremba-Niedzwiedzka K."/>
            <person name="Martijn J."/>
            <person name="Lind A.E."/>
            <person name="van Eijk R."/>
            <person name="Schleper C."/>
            <person name="Guy L."/>
            <person name="Ettema T.J."/>
        </authorList>
    </citation>
    <scope>NUCLEOTIDE SEQUENCE</scope>
</reference>
<gene>
    <name evidence="1" type="ORF">LCGC14_3054230</name>
</gene>
<feature type="non-terminal residue" evidence="1">
    <location>
        <position position="31"/>
    </location>
</feature>
<dbReference type="EMBL" id="LAZR01064466">
    <property type="protein sequence ID" value="KKK57463.1"/>
    <property type="molecule type" value="Genomic_DNA"/>
</dbReference>
<comment type="caution">
    <text evidence="1">The sequence shown here is derived from an EMBL/GenBank/DDBJ whole genome shotgun (WGS) entry which is preliminary data.</text>
</comment>
<accession>A0A0F8WLB2</accession>
<name>A0A0F8WLB2_9ZZZZ</name>
<evidence type="ECO:0000313" key="1">
    <source>
        <dbReference type="EMBL" id="KKK57463.1"/>
    </source>
</evidence>
<proteinExistence type="predicted"/>
<organism evidence="1">
    <name type="scientific">marine sediment metagenome</name>
    <dbReference type="NCBI Taxonomy" id="412755"/>
    <lineage>
        <taxon>unclassified sequences</taxon>
        <taxon>metagenomes</taxon>
        <taxon>ecological metagenomes</taxon>
    </lineage>
</organism>
<dbReference type="AlphaFoldDB" id="A0A0F8WLB2"/>